<dbReference type="CDD" id="cd13578">
    <property type="entry name" value="PBP2_Bug27"/>
    <property type="match status" value="1"/>
</dbReference>
<proteinExistence type="inferred from homology"/>
<feature type="signal peptide" evidence="2">
    <location>
        <begin position="1"/>
        <end position="25"/>
    </location>
</feature>
<dbReference type="InterPro" id="IPR042100">
    <property type="entry name" value="Bug_dom1"/>
</dbReference>
<dbReference type="Pfam" id="PF03401">
    <property type="entry name" value="TctC"/>
    <property type="match status" value="1"/>
</dbReference>
<reference evidence="3 4" key="1">
    <citation type="submission" date="2020-04" db="EMBL/GenBank/DDBJ databases">
        <authorList>
            <person name="De Canck E."/>
        </authorList>
    </citation>
    <scope>NUCLEOTIDE SEQUENCE [LARGE SCALE GENOMIC DNA]</scope>
    <source>
        <strain evidence="3 4">LMG 3431</strain>
    </source>
</reference>
<dbReference type="RefSeq" id="WP_175177339.1">
    <property type="nucleotide sequence ID" value="NZ_CADIJX010000008.1"/>
</dbReference>
<dbReference type="Gene3D" id="3.40.190.10">
    <property type="entry name" value="Periplasmic binding protein-like II"/>
    <property type="match status" value="1"/>
</dbReference>
<sequence>MKHHSIKSACAAALLLALAAGTAQAAYPERAITLIVPTAAGGGNDVLARVVGQKVGELLGQTVIVVNKPGAQGAIASDYVARQPADGYTLMLGYIGTHGINPALQKLNYDPVKDFTPIGMVADSPTIMIVSTRIPVHDVAGLVKYSREHPDSLSFASAGAGTAPAIAGELFNQATGAQMLDVPYRGSAPALTDTLSGTTQVMFPSLFSVYPHLKSGMIQALAVAGATRSSALPDLPTLAEAGVPGVDVPQWYAIFAPAKADPAIVATLNKALNQALADPAVAKKIGEQGAEVRSSTPAELGSFVESEAARWKQLAASRQLAAR</sequence>
<keyword evidence="4" id="KW-1185">Reference proteome</keyword>
<feature type="chain" id="PRO_5028804934" description="Tripartite tricarboxylate transporter substrate binding protein" evidence="2">
    <location>
        <begin position="26"/>
        <end position="323"/>
    </location>
</feature>
<gene>
    <name evidence="3" type="ORF">LMG3431_05065</name>
</gene>
<evidence type="ECO:0000313" key="3">
    <source>
        <dbReference type="EMBL" id="CAB3694705.1"/>
    </source>
</evidence>
<dbReference type="PANTHER" id="PTHR42928">
    <property type="entry name" value="TRICARBOXYLATE-BINDING PROTEIN"/>
    <property type="match status" value="1"/>
</dbReference>
<dbReference type="Gene3D" id="3.40.190.150">
    <property type="entry name" value="Bordetella uptake gene, domain 1"/>
    <property type="match status" value="1"/>
</dbReference>
<comment type="similarity">
    <text evidence="1">Belongs to the UPF0065 (bug) family.</text>
</comment>
<evidence type="ECO:0000313" key="4">
    <source>
        <dbReference type="Proteomes" id="UP000494108"/>
    </source>
</evidence>
<evidence type="ECO:0000256" key="2">
    <source>
        <dbReference type="SAM" id="SignalP"/>
    </source>
</evidence>
<dbReference type="PIRSF" id="PIRSF017082">
    <property type="entry name" value="YflP"/>
    <property type="match status" value="1"/>
</dbReference>
<keyword evidence="2" id="KW-0732">Signal</keyword>
<dbReference type="AlphaFoldDB" id="A0A6S6ZW40"/>
<dbReference type="Proteomes" id="UP000494108">
    <property type="component" value="Unassembled WGS sequence"/>
</dbReference>
<dbReference type="SUPFAM" id="SSF53850">
    <property type="entry name" value="Periplasmic binding protein-like II"/>
    <property type="match status" value="1"/>
</dbReference>
<dbReference type="EMBL" id="CADIJX010000008">
    <property type="protein sequence ID" value="CAB3694705.1"/>
    <property type="molecule type" value="Genomic_DNA"/>
</dbReference>
<dbReference type="InterPro" id="IPR005064">
    <property type="entry name" value="BUG"/>
</dbReference>
<protein>
    <recommendedName>
        <fullName evidence="5">Tripartite tricarboxylate transporter substrate binding protein</fullName>
    </recommendedName>
</protein>
<evidence type="ECO:0008006" key="5">
    <source>
        <dbReference type="Google" id="ProtNLM"/>
    </source>
</evidence>
<dbReference type="PANTHER" id="PTHR42928:SF5">
    <property type="entry name" value="BLR1237 PROTEIN"/>
    <property type="match status" value="1"/>
</dbReference>
<evidence type="ECO:0000256" key="1">
    <source>
        <dbReference type="ARBA" id="ARBA00006987"/>
    </source>
</evidence>
<accession>A0A6S6ZW40</accession>
<name>A0A6S6ZW40_9BURK</name>
<organism evidence="3 4">
    <name type="scientific">Achromobacter pestifer</name>
    <dbReference type="NCBI Taxonomy" id="1353889"/>
    <lineage>
        <taxon>Bacteria</taxon>
        <taxon>Pseudomonadati</taxon>
        <taxon>Pseudomonadota</taxon>
        <taxon>Betaproteobacteria</taxon>
        <taxon>Burkholderiales</taxon>
        <taxon>Alcaligenaceae</taxon>
        <taxon>Achromobacter</taxon>
    </lineage>
</organism>